<dbReference type="SUPFAM" id="SSF64268">
    <property type="entry name" value="PX domain"/>
    <property type="match status" value="1"/>
</dbReference>
<reference evidence="2" key="1">
    <citation type="submission" date="2021-01" db="EMBL/GenBank/DDBJ databases">
        <authorList>
            <person name="Corre E."/>
            <person name="Pelletier E."/>
            <person name="Niang G."/>
            <person name="Scheremetjew M."/>
            <person name="Finn R."/>
            <person name="Kale V."/>
            <person name="Holt S."/>
            <person name="Cochrane G."/>
            <person name="Meng A."/>
            <person name="Brown T."/>
            <person name="Cohen L."/>
        </authorList>
    </citation>
    <scope>NUCLEOTIDE SEQUENCE</scope>
    <source>
        <strain evidence="2">B596</strain>
    </source>
</reference>
<dbReference type="Pfam" id="PF00787">
    <property type="entry name" value="PX"/>
    <property type="match status" value="1"/>
</dbReference>
<dbReference type="PROSITE" id="PS50195">
    <property type="entry name" value="PX"/>
    <property type="match status" value="1"/>
</dbReference>
<dbReference type="InterPro" id="IPR001683">
    <property type="entry name" value="PX_dom"/>
</dbReference>
<dbReference type="EMBL" id="HBFG01002340">
    <property type="protein sequence ID" value="CAD8730284.1"/>
    <property type="molecule type" value="Transcribed_RNA"/>
</dbReference>
<proteinExistence type="predicted"/>
<dbReference type="GO" id="GO:0035091">
    <property type="term" value="F:phosphatidylinositol binding"/>
    <property type="evidence" value="ECO:0007669"/>
    <property type="project" value="InterPro"/>
</dbReference>
<dbReference type="CDD" id="cd06093">
    <property type="entry name" value="PX_domain"/>
    <property type="match status" value="1"/>
</dbReference>
<dbReference type="InterPro" id="IPR036871">
    <property type="entry name" value="PX_dom_sf"/>
</dbReference>
<protein>
    <recommendedName>
        <fullName evidence="1">PX domain-containing protein</fullName>
    </recommendedName>
</protein>
<dbReference type="AlphaFoldDB" id="A0A7S0TC34"/>
<accession>A0A7S0TC34</accession>
<gene>
    <name evidence="2" type="ORF">PDEL0327_LOCUS1777</name>
</gene>
<feature type="domain" description="PX" evidence="1">
    <location>
        <begin position="37"/>
        <end position="151"/>
    </location>
</feature>
<evidence type="ECO:0000259" key="1">
    <source>
        <dbReference type="PROSITE" id="PS50195"/>
    </source>
</evidence>
<name>A0A7S0TC34_9STRA</name>
<organism evidence="2">
    <name type="scientific">Pseudo-nitzschia delicatissima</name>
    <dbReference type="NCBI Taxonomy" id="44447"/>
    <lineage>
        <taxon>Eukaryota</taxon>
        <taxon>Sar</taxon>
        <taxon>Stramenopiles</taxon>
        <taxon>Ochrophyta</taxon>
        <taxon>Bacillariophyta</taxon>
        <taxon>Bacillariophyceae</taxon>
        <taxon>Bacillariophycidae</taxon>
        <taxon>Bacillariales</taxon>
        <taxon>Bacillariaceae</taxon>
        <taxon>Pseudo-nitzschia</taxon>
    </lineage>
</organism>
<evidence type="ECO:0000313" key="2">
    <source>
        <dbReference type="EMBL" id="CAD8730284.1"/>
    </source>
</evidence>
<dbReference type="Gene3D" id="3.30.1520.10">
    <property type="entry name" value="Phox-like domain"/>
    <property type="match status" value="1"/>
</dbReference>
<sequence>MPERPVMYLEYDDWSPRYEDTFYTVRLGDFELLASPPAATSELPPNHLGGKTNFPAYYYTIKVFCGRHPPRIVYRRYSQFKWLYEKLRNNSNFDSSFPTGGGCFFCAPNTESVTKTRKDELEGFLEVALVKRQNASNDVVAQFLELDSFVSASTN</sequence>